<feature type="transmembrane region" description="Helical" evidence="7">
    <location>
        <begin position="118"/>
        <end position="136"/>
    </location>
</feature>
<comment type="similarity">
    <text evidence="2 7">Belongs to the DedA family.</text>
</comment>
<dbReference type="Pfam" id="PF09335">
    <property type="entry name" value="VTT_dom"/>
    <property type="match status" value="1"/>
</dbReference>
<name>A0AAU7JYP5_9MICO</name>
<evidence type="ECO:0000256" key="4">
    <source>
        <dbReference type="ARBA" id="ARBA00022692"/>
    </source>
</evidence>
<feature type="transmembrane region" description="Helical" evidence="7">
    <location>
        <begin position="176"/>
        <end position="198"/>
    </location>
</feature>
<keyword evidence="3 7" id="KW-1003">Cell membrane</keyword>
<evidence type="ECO:0000259" key="9">
    <source>
        <dbReference type="Pfam" id="PF09335"/>
    </source>
</evidence>
<dbReference type="PANTHER" id="PTHR30353">
    <property type="entry name" value="INNER MEMBRANE PROTEIN DEDA-RELATED"/>
    <property type="match status" value="1"/>
</dbReference>
<proteinExistence type="inferred from homology"/>
<sequence>MSGLVNSLVNTVLSAPPWLVYLLVALVVFAEDALFVGFVLPGETIAIIGGVTASLGHTSLWAVLLIVVVAAIVGDSVGYEIGKLFGPRVMGSKMFDRRRAKLEKAQEFLQRRGGSAVFLGRWTAFFRAVMPALAGLSGMKYRVFLPWNALGGIAWGATAVTAGYLAGESYHKVEAWLGKGAAVVVGLIVVVALAVWAIRRHRSEGHGSQGPGSQGKGSQGPGSQGKGSQGNGSQGQGEGVEARAERAERRPETSA</sequence>
<feature type="domain" description="VTT" evidence="9">
    <location>
        <begin position="40"/>
        <end position="164"/>
    </location>
</feature>
<reference evidence="10" key="1">
    <citation type="submission" date="2024-05" db="EMBL/GenBank/DDBJ databases">
        <authorList>
            <person name="Kim S."/>
            <person name="Heo J."/>
            <person name="Choi H."/>
            <person name="Choi Y."/>
            <person name="Kwon S.-W."/>
            <person name="Kim Y."/>
        </authorList>
    </citation>
    <scope>NUCLEOTIDE SEQUENCE</scope>
    <source>
        <strain evidence="10">KACC 23699</strain>
    </source>
</reference>
<dbReference type="EMBL" id="CP157483">
    <property type="protein sequence ID" value="XBO45568.1"/>
    <property type="molecule type" value="Genomic_DNA"/>
</dbReference>
<evidence type="ECO:0000256" key="6">
    <source>
        <dbReference type="ARBA" id="ARBA00023136"/>
    </source>
</evidence>
<dbReference type="AlphaFoldDB" id="A0AAU7JYP5"/>
<feature type="compositionally biased region" description="Basic and acidic residues" evidence="8">
    <location>
        <begin position="240"/>
        <end position="255"/>
    </location>
</feature>
<dbReference type="InterPro" id="IPR032816">
    <property type="entry name" value="VTT_dom"/>
</dbReference>
<feature type="transmembrane region" description="Helical" evidence="7">
    <location>
        <begin position="47"/>
        <end position="73"/>
    </location>
</feature>
<evidence type="ECO:0000256" key="7">
    <source>
        <dbReference type="RuleBase" id="RU367016"/>
    </source>
</evidence>
<evidence type="ECO:0000313" key="10">
    <source>
        <dbReference type="EMBL" id="XBO45568.1"/>
    </source>
</evidence>
<dbReference type="RefSeq" id="WP_406833070.1">
    <property type="nucleotide sequence ID" value="NZ_CP157483.1"/>
</dbReference>
<gene>
    <name evidence="10" type="ORF">ABEG17_09625</name>
</gene>
<keyword evidence="6 7" id="KW-0472">Membrane</keyword>
<feature type="transmembrane region" description="Helical" evidence="7">
    <location>
        <begin position="143"/>
        <end position="164"/>
    </location>
</feature>
<protein>
    <submittedName>
        <fullName evidence="10">DedA family protein</fullName>
    </submittedName>
</protein>
<feature type="compositionally biased region" description="Gly residues" evidence="8">
    <location>
        <begin position="207"/>
        <end position="238"/>
    </location>
</feature>
<feature type="region of interest" description="Disordered" evidence="8">
    <location>
        <begin position="203"/>
        <end position="255"/>
    </location>
</feature>
<evidence type="ECO:0000256" key="1">
    <source>
        <dbReference type="ARBA" id="ARBA00004651"/>
    </source>
</evidence>
<evidence type="ECO:0000256" key="2">
    <source>
        <dbReference type="ARBA" id="ARBA00010792"/>
    </source>
</evidence>
<keyword evidence="4 7" id="KW-0812">Transmembrane</keyword>
<evidence type="ECO:0000256" key="5">
    <source>
        <dbReference type="ARBA" id="ARBA00022989"/>
    </source>
</evidence>
<dbReference type="InterPro" id="IPR032818">
    <property type="entry name" value="DedA-like"/>
</dbReference>
<dbReference type="GO" id="GO:0005886">
    <property type="term" value="C:plasma membrane"/>
    <property type="evidence" value="ECO:0007669"/>
    <property type="project" value="UniProtKB-SubCell"/>
</dbReference>
<comment type="subcellular location">
    <subcellularLocation>
        <location evidence="1 7">Cell membrane</location>
        <topology evidence="1 7">Multi-pass membrane protein</topology>
    </subcellularLocation>
</comment>
<keyword evidence="5 7" id="KW-1133">Transmembrane helix</keyword>
<accession>A0AAU7JYP5</accession>
<evidence type="ECO:0000256" key="3">
    <source>
        <dbReference type="ARBA" id="ARBA00022475"/>
    </source>
</evidence>
<dbReference type="PANTHER" id="PTHR30353:SF0">
    <property type="entry name" value="TRANSMEMBRANE PROTEIN"/>
    <property type="match status" value="1"/>
</dbReference>
<organism evidence="10">
    <name type="scientific">Pedococcus sp. KACC 23699</name>
    <dbReference type="NCBI Taxonomy" id="3149228"/>
    <lineage>
        <taxon>Bacteria</taxon>
        <taxon>Bacillati</taxon>
        <taxon>Actinomycetota</taxon>
        <taxon>Actinomycetes</taxon>
        <taxon>Micrococcales</taxon>
        <taxon>Intrasporangiaceae</taxon>
        <taxon>Pedococcus</taxon>
    </lineage>
</organism>
<evidence type="ECO:0000256" key="8">
    <source>
        <dbReference type="SAM" id="MobiDB-lite"/>
    </source>
</evidence>